<reference evidence="2 3" key="1">
    <citation type="submission" date="2022-03" db="EMBL/GenBank/DDBJ databases">
        <title>Parabacteroides sp. nov. isolated from swine feces.</title>
        <authorList>
            <person name="Bak J.E."/>
        </authorList>
    </citation>
    <scope>NUCLEOTIDE SEQUENCE [LARGE SCALE GENOMIC DNA]</scope>
    <source>
        <strain evidence="2 3">AGMB00274</strain>
    </source>
</reference>
<sequence>MVKVRWSTRANNARISILKYGKEVFGLARANKLNDSIEKAVARLESFPRMGNIEPLLCDLDKEYRSWVVHKHYKIIYVIYEAQDEIYIVDLWDTRQEPDKLILFK</sequence>
<keyword evidence="3" id="KW-1185">Reference proteome</keyword>
<proteinExistence type="predicted"/>
<evidence type="ECO:0000313" key="2">
    <source>
        <dbReference type="EMBL" id="MCJ2380801.1"/>
    </source>
</evidence>
<comment type="caution">
    <text evidence="2">The sequence shown here is derived from an EMBL/GenBank/DDBJ whole genome shotgun (WGS) entry which is preliminary data.</text>
</comment>
<dbReference type="SUPFAM" id="SSF143011">
    <property type="entry name" value="RelE-like"/>
    <property type="match status" value="1"/>
</dbReference>
<dbReference type="Gene3D" id="3.30.2310.20">
    <property type="entry name" value="RelE-like"/>
    <property type="match status" value="1"/>
</dbReference>
<evidence type="ECO:0000256" key="1">
    <source>
        <dbReference type="ARBA" id="ARBA00022649"/>
    </source>
</evidence>
<dbReference type="InterPro" id="IPR035093">
    <property type="entry name" value="RelE/ParE_toxin_dom_sf"/>
</dbReference>
<dbReference type="Pfam" id="PF05016">
    <property type="entry name" value="ParE_toxin"/>
    <property type="match status" value="1"/>
</dbReference>
<evidence type="ECO:0000313" key="3">
    <source>
        <dbReference type="Proteomes" id="UP001165444"/>
    </source>
</evidence>
<dbReference type="RefSeq" id="WP_243325024.1">
    <property type="nucleotide sequence ID" value="NZ_JAKZMM010000020.1"/>
</dbReference>
<dbReference type="Proteomes" id="UP001165444">
    <property type="component" value="Unassembled WGS sequence"/>
</dbReference>
<keyword evidence="1" id="KW-1277">Toxin-antitoxin system</keyword>
<name>A0ABT0C1E6_9BACT</name>
<protein>
    <submittedName>
        <fullName evidence="2">Type II toxin-antitoxin system RelE/ParE family toxin</fullName>
    </submittedName>
</protein>
<dbReference type="InterPro" id="IPR007712">
    <property type="entry name" value="RelE/ParE_toxin"/>
</dbReference>
<dbReference type="EMBL" id="JAKZMM010000020">
    <property type="protein sequence ID" value="MCJ2380801.1"/>
    <property type="molecule type" value="Genomic_DNA"/>
</dbReference>
<organism evidence="2 3">
    <name type="scientific">Parabacteroides faecalis</name>
    <dbReference type="NCBI Taxonomy" id="2924040"/>
    <lineage>
        <taxon>Bacteria</taxon>
        <taxon>Pseudomonadati</taxon>
        <taxon>Bacteroidota</taxon>
        <taxon>Bacteroidia</taxon>
        <taxon>Bacteroidales</taxon>
        <taxon>Tannerellaceae</taxon>
        <taxon>Parabacteroides</taxon>
    </lineage>
</organism>
<accession>A0ABT0C1E6</accession>
<gene>
    <name evidence="2" type="ORF">MUN53_09285</name>
</gene>